<protein>
    <recommendedName>
        <fullName evidence="2">DinB-like domain-containing protein</fullName>
    </recommendedName>
</protein>
<accession>A0A2N5NCE5</accession>
<evidence type="ECO:0000256" key="1">
    <source>
        <dbReference type="SAM" id="MobiDB-lite"/>
    </source>
</evidence>
<feature type="region of interest" description="Disordered" evidence="1">
    <location>
        <begin position="89"/>
        <end position="108"/>
    </location>
</feature>
<dbReference type="RefSeq" id="WP_101807399.1">
    <property type="nucleotide sequence ID" value="NZ_NFEZ01000001.1"/>
</dbReference>
<name>A0A2N5NCE5_9BACL</name>
<evidence type="ECO:0000313" key="4">
    <source>
        <dbReference type="Proteomes" id="UP000234789"/>
    </source>
</evidence>
<dbReference type="Proteomes" id="UP000234789">
    <property type="component" value="Unassembled WGS sequence"/>
</dbReference>
<proteinExistence type="predicted"/>
<dbReference type="Pfam" id="PF12867">
    <property type="entry name" value="DinB_2"/>
    <property type="match status" value="1"/>
</dbReference>
<gene>
    <name evidence="3" type="ORF">B8V81_0120</name>
</gene>
<feature type="compositionally biased region" description="Pro residues" evidence="1">
    <location>
        <begin position="97"/>
        <end position="107"/>
    </location>
</feature>
<comment type="caution">
    <text evidence="3">The sequence shown here is derived from an EMBL/GenBank/DDBJ whole genome shotgun (WGS) entry which is preliminary data.</text>
</comment>
<keyword evidence="4" id="KW-1185">Reference proteome</keyword>
<sequence length="229" mass="25657">MDTKETLRRFEDTVNRYKQELEGLSLERLLWKPSADEWSLGQMYMHLIGSAQQMQLANAALCLAPDGDPADCPAGKTKQGEALFQEGSFPPDRIQVPPSPAYTPPQPAGKEQLLDGLRQTLSRMAEIEPAVAAAFDPQRDAAFQRVHKTVVHPRLGGLNALEWFQLIEMHYRHHRLQKQRLDDAWTKAHGSCGVPAGPRRISPSWTERPACTPTLSSPFSPFLLYSPFS</sequence>
<evidence type="ECO:0000259" key="2">
    <source>
        <dbReference type="Pfam" id="PF12867"/>
    </source>
</evidence>
<dbReference type="InterPro" id="IPR034660">
    <property type="entry name" value="DinB/YfiT-like"/>
</dbReference>
<dbReference type="AlphaFoldDB" id="A0A2N5NCE5"/>
<dbReference type="InterPro" id="IPR024775">
    <property type="entry name" value="DinB-like"/>
</dbReference>
<feature type="domain" description="DinB-like" evidence="2">
    <location>
        <begin position="10"/>
        <end position="177"/>
    </location>
</feature>
<dbReference type="SUPFAM" id="SSF109854">
    <property type="entry name" value="DinB/YfiT-like putative metalloenzymes"/>
    <property type="match status" value="1"/>
</dbReference>
<organism evidence="3 4">
    <name type="scientific">Paenibacillus pasadenensis</name>
    <dbReference type="NCBI Taxonomy" id="217090"/>
    <lineage>
        <taxon>Bacteria</taxon>
        <taxon>Bacillati</taxon>
        <taxon>Bacillota</taxon>
        <taxon>Bacilli</taxon>
        <taxon>Bacillales</taxon>
        <taxon>Paenibacillaceae</taxon>
        <taxon>Paenibacillus</taxon>
    </lineage>
</organism>
<dbReference type="EMBL" id="NFEZ01000001">
    <property type="protein sequence ID" value="PLT47988.1"/>
    <property type="molecule type" value="Genomic_DNA"/>
</dbReference>
<reference evidence="3 4" key="1">
    <citation type="submission" date="2017-05" db="EMBL/GenBank/DDBJ databases">
        <title>Functional genome analysis of Paenibacillus pasadenensis strain R16: insights on endophytic life style and antifungal activity.</title>
        <authorList>
            <person name="Passera A."/>
            <person name="Marcolungo L."/>
            <person name="Casati P."/>
            <person name="Brasca M."/>
            <person name="Quaglino F."/>
            <person name="Delledonne M."/>
        </authorList>
    </citation>
    <scope>NUCLEOTIDE SEQUENCE [LARGE SCALE GENOMIC DNA]</scope>
    <source>
        <strain evidence="3 4">R16</strain>
    </source>
</reference>
<evidence type="ECO:0000313" key="3">
    <source>
        <dbReference type="EMBL" id="PLT47988.1"/>
    </source>
</evidence>
<dbReference type="Gene3D" id="1.20.120.450">
    <property type="entry name" value="dinb family like domain"/>
    <property type="match status" value="1"/>
</dbReference>